<sequence>MSFKLFTDASWSETIHKGGMGFLLVNETNKPILAGHTPLTADDAKQVEGKCIPWAIKLSAQEIQGQKILLLRDCSNVSSYLRDPLSGAQWSTASQLQPCLTLFFAQSSNNQFGSQSVFRPTCDANTNLLLLNFVFGGSLTGSFGANQSTSSSTRSYETSSAPTFGRLAPAFGASPTPAFGSGSSSSYRSQSTAPSYFITDSGQSTFERRSHEDPFSSTDISWNPFIHRTSAFSPCQLLLLPRRLLVHRQQQNLPKVK</sequence>
<proteinExistence type="predicted"/>
<name>A0A7J7N8X6_9MAGN</name>
<gene>
    <name evidence="1" type="ORF">GIB67_029321</name>
</gene>
<organism evidence="1 2">
    <name type="scientific">Kingdonia uniflora</name>
    <dbReference type="NCBI Taxonomy" id="39325"/>
    <lineage>
        <taxon>Eukaryota</taxon>
        <taxon>Viridiplantae</taxon>
        <taxon>Streptophyta</taxon>
        <taxon>Embryophyta</taxon>
        <taxon>Tracheophyta</taxon>
        <taxon>Spermatophyta</taxon>
        <taxon>Magnoliopsida</taxon>
        <taxon>Ranunculales</taxon>
        <taxon>Circaeasteraceae</taxon>
        <taxon>Kingdonia</taxon>
    </lineage>
</organism>
<dbReference type="EMBL" id="JACGCM010000981">
    <property type="protein sequence ID" value="KAF6163472.1"/>
    <property type="molecule type" value="Genomic_DNA"/>
</dbReference>
<reference evidence="1 2" key="1">
    <citation type="journal article" date="2020" name="IScience">
        <title>Genome Sequencing of the Endangered Kingdonia uniflora (Circaeasteraceae, Ranunculales) Reveals Potential Mechanisms of Evolutionary Specialization.</title>
        <authorList>
            <person name="Sun Y."/>
            <person name="Deng T."/>
            <person name="Zhang A."/>
            <person name="Moore M.J."/>
            <person name="Landis J.B."/>
            <person name="Lin N."/>
            <person name="Zhang H."/>
            <person name="Zhang X."/>
            <person name="Huang J."/>
            <person name="Zhang X."/>
            <person name="Sun H."/>
            <person name="Wang H."/>
        </authorList>
    </citation>
    <scope>NUCLEOTIDE SEQUENCE [LARGE SCALE GENOMIC DNA]</scope>
    <source>
        <strain evidence="1">TB1705</strain>
        <tissue evidence="1">Leaf</tissue>
    </source>
</reference>
<accession>A0A7J7N8X6</accession>
<evidence type="ECO:0000313" key="1">
    <source>
        <dbReference type="EMBL" id="KAF6163472.1"/>
    </source>
</evidence>
<protein>
    <submittedName>
        <fullName evidence="1">Uncharacterized protein</fullName>
    </submittedName>
</protein>
<comment type="caution">
    <text evidence="1">The sequence shown here is derived from an EMBL/GenBank/DDBJ whole genome shotgun (WGS) entry which is preliminary data.</text>
</comment>
<dbReference type="AlphaFoldDB" id="A0A7J7N8X6"/>
<dbReference type="Proteomes" id="UP000541444">
    <property type="component" value="Unassembled WGS sequence"/>
</dbReference>
<evidence type="ECO:0000313" key="2">
    <source>
        <dbReference type="Proteomes" id="UP000541444"/>
    </source>
</evidence>
<keyword evidence="2" id="KW-1185">Reference proteome</keyword>